<proteinExistence type="predicted"/>
<keyword evidence="2" id="KW-1185">Reference proteome</keyword>
<dbReference type="AlphaFoldDB" id="H7FRB1"/>
<comment type="caution">
    <text evidence="1">The sequence shown here is derived from an EMBL/GenBank/DDBJ whole genome shotgun (WGS) entry which is preliminary data.</text>
</comment>
<protein>
    <submittedName>
        <fullName evidence="1">Uncharacterized protein</fullName>
    </submittedName>
</protein>
<reference evidence="1 2" key="1">
    <citation type="journal article" date="2014" name="Acta Crystallogr. D">
        <title>Structure-based characterization and antifreeze properties of a hyperactive ice-binding protein from the Antarctic bacterium Flavobacterium frigoris PS1.</title>
        <authorList>
            <person name="Do H."/>
            <person name="Kim S.J."/>
            <person name="Kim H.J."/>
            <person name="Lee J.H."/>
        </authorList>
    </citation>
    <scope>NUCLEOTIDE SEQUENCE [LARGE SCALE GENOMIC DNA]</scope>
    <source>
        <strain evidence="1 2">PS1</strain>
    </source>
</reference>
<accession>H7FRB1</accession>
<sequence>MPKHNLKYKGNKQHRCRKTKFKYKPKLLIPTKKNTLYIIYRIELLLL</sequence>
<dbReference type="Proteomes" id="UP000005566">
    <property type="component" value="Unassembled WGS sequence"/>
</dbReference>
<gene>
    <name evidence="1" type="ORF">HJ01_01660</name>
</gene>
<organism evidence="1 2">
    <name type="scientific">Flavobacterium frigoris (strain PS1)</name>
    <dbReference type="NCBI Taxonomy" id="1086011"/>
    <lineage>
        <taxon>Bacteria</taxon>
        <taxon>Pseudomonadati</taxon>
        <taxon>Bacteroidota</taxon>
        <taxon>Flavobacteriia</taxon>
        <taxon>Flavobacteriales</taxon>
        <taxon>Flavobacteriaceae</taxon>
        <taxon>Flavobacterium</taxon>
    </lineage>
</organism>
<name>H7FRB1_FLAFP</name>
<evidence type="ECO:0000313" key="2">
    <source>
        <dbReference type="Proteomes" id="UP000005566"/>
    </source>
</evidence>
<evidence type="ECO:0000313" key="1">
    <source>
        <dbReference type="EMBL" id="EIA08894.1"/>
    </source>
</evidence>
<dbReference type="EMBL" id="AHKF01000017">
    <property type="protein sequence ID" value="EIA08894.1"/>
    <property type="molecule type" value="Genomic_DNA"/>
</dbReference>
<dbReference type="STRING" id="1086011.HJ01_01660"/>